<protein>
    <submittedName>
        <fullName evidence="1">Uncharacterized protein</fullName>
    </submittedName>
</protein>
<gene>
    <name evidence="1" type="ORF">CP980_22695</name>
</gene>
<dbReference type="AlphaFoldDB" id="A0A5J6J9C6"/>
<name>A0A5J6J9C6_STRVI</name>
<dbReference type="RefSeq" id="WP_150528949.1">
    <property type="nucleotide sequence ID" value="NZ_BNBW01000010.1"/>
</dbReference>
<reference evidence="1 2" key="1">
    <citation type="submission" date="2017-09" db="EMBL/GenBank/DDBJ databases">
        <authorList>
            <person name="Lee N."/>
            <person name="Cho B.-K."/>
        </authorList>
    </citation>
    <scope>NUCLEOTIDE SEQUENCE [LARGE SCALE GENOMIC DNA]</scope>
    <source>
        <strain evidence="1 2">ATCC 27476</strain>
    </source>
</reference>
<organism evidence="1 2">
    <name type="scientific">Streptomyces vinaceus</name>
    <dbReference type="NCBI Taxonomy" id="1960"/>
    <lineage>
        <taxon>Bacteria</taxon>
        <taxon>Bacillati</taxon>
        <taxon>Actinomycetota</taxon>
        <taxon>Actinomycetes</taxon>
        <taxon>Kitasatosporales</taxon>
        <taxon>Streptomycetaceae</taxon>
        <taxon>Streptomyces</taxon>
    </lineage>
</organism>
<sequence>MTSERQRVVVTAAASRALLLAARPGADTTAETETETEVTVLGELTTVGAPARSWQDAETLTDLFHLLTDDGGS</sequence>
<dbReference type="EMBL" id="CP023692">
    <property type="protein sequence ID" value="QEV47509.1"/>
    <property type="molecule type" value="Genomic_DNA"/>
</dbReference>
<proteinExistence type="predicted"/>
<dbReference type="KEGG" id="svn:CP980_22695"/>
<keyword evidence="2" id="KW-1185">Reference proteome</keyword>
<evidence type="ECO:0000313" key="2">
    <source>
        <dbReference type="Proteomes" id="UP000325563"/>
    </source>
</evidence>
<dbReference type="Proteomes" id="UP000325563">
    <property type="component" value="Chromosome"/>
</dbReference>
<evidence type="ECO:0000313" key="1">
    <source>
        <dbReference type="EMBL" id="QEV47509.1"/>
    </source>
</evidence>
<accession>A0A5J6J9C6</accession>
<dbReference type="GeneID" id="95613355"/>